<sequence length="160" mass="18020">MDRYIVTRQEIEDFEGVEKTHFLNENAQRRNKSLGDLTGLNRIGFHIIEVAPGRETTELHVHYHEEECVYILEGTAEATIGDQTVAVSAGDFIGYRTGGEAHALKNTGDSTLRCIVVGQRADHDVADYPRLQKRIYRNVGMPWNLVDLENVVEPTAGRKI</sequence>
<evidence type="ECO:0000313" key="4">
    <source>
        <dbReference type="Proteomes" id="UP001596055"/>
    </source>
</evidence>
<reference evidence="4" key="1">
    <citation type="journal article" date="2019" name="Int. J. Syst. Evol. Microbiol.">
        <title>The Global Catalogue of Microorganisms (GCM) 10K type strain sequencing project: providing services to taxonomists for standard genome sequencing and annotation.</title>
        <authorList>
            <consortium name="The Broad Institute Genomics Platform"/>
            <consortium name="The Broad Institute Genome Sequencing Center for Infectious Disease"/>
            <person name="Wu L."/>
            <person name="Ma J."/>
        </authorList>
    </citation>
    <scope>NUCLEOTIDE SEQUENCE [LARGE SCALE GENOMIC DNA]</scope>
    <source>
        <strain evidence="4">CGMCC 4.1799</strain>
    </source>
</reference>
<dbReference type="Proteomes" id="UP001596055">
    <property type="component" value="Unassembled WGS sequence"/>
</dbReference>
<dbReference type="InterPro" id="IPR014710">
    <property type="entry name" value="RmlC-like_jellyroll"/>
</dbReference>
<proteinExistence type="predicted"/>
<name>A0ABW0RML1_9GAMM</name>
<keyword evidence="1" id="KW-0479">Metal-binding</keyword>
<organism evidence="3 4">
    <name type="scientific">Marinobacter koreensis</name>
    <dbReference type="NCBI Taxonomy" id="335974"/>
    <lineage>
        <taxon>Bacteria</taxon>
        <taxon>Pseudomonadati</taxon>
        <taxon>Pseudomonadota</taxon>
        <taxon>Gammaproteobacteria</taxon>
        <taxon>Pseudomonadales</taxon>
        <taxon>Marinobacteraceae</taxon>
        <taxon>Marinobacter</taxon>
    </lineage>
</organism>
<dbReference type="Pfam" id="PF07883">
    <property type="entry name" value="Cupin_2"/>
    <property type="match status" value="1"/>
</dbReference>
<dbReference type="Gene3D" id="2.60.120.10">
    <property type="entry name" value="Jelly Rolls"/>
    <property type="match status" value="1"/>
</dbReference>
<protein>
    <submittedName>
        <fullName evidence="3">Cupin domain-containing protein</fullName>
    </submittedName>
</protein>
<dbReference type="RefSeq" id="WP_248156383.1">
    <property type="nucleotide sequence ID" value="NZ_JAKZAJ010000002.1"/>
</dbReference>
<dbReference type="EMBL" id="JBHSNL010000001">
    <property type="protein sequence ID" value="MFC5545496.1"/>
    <property type="molecule type" value="Genomic_DNA"/>
</dbReference>
<dbReference type="CDD" id="cd02224">
    <property type="entry name" value="cupin_SPO2919-like"/>
    <property type="match status" value="1"/>
</dbReference>
<dbReference type="InterPro" id="IPR051610">
    <property type="entry name" value="GPI/OXD"/>
</dbReference>
<dbReference type="SUPFAM" id="SSF51182">
    <property type="entry name" value="RmlC-like cupins"/>
    <property type="match status" value="1"/>
</dbReference>
<feature type="domain" description="Cupin type-2" evidence="2">
    <location>
        <begin position="47"/>
        <end position="117"/>
    </location>
</feature>
<comment type="caution">
    <text evidence="3">The sequence shown here is derived from an EMBL/GenBank/DDBJ whole genome shotgun (WGS) entry which is preliminary data.</text>
</comment>
<evidence type="ECO:0000256" key="1">
    <source>
        <dbReference type="ARBA" id="ARBA00022723"/>
    </source>
</evidence>
<keyword evidence="4" id="KW-1185">Reference proteome</keyword>
<evidence type="ECO:0000259" key="2">
    <source>
        <dbReference type="Pfam" id="PF07883"/>
    </source>
</evidence>
<accession>A0ABW0RML1</accession>
<dbReference type="PANTHER" id="PTHR35848">
    <property type="entry name" value="OXALATE-BINDING PROTEIN"/>
    <property type="match status" value="1"/>
</dbReference>
<dbReference type="InterPro" id="IPR013096">
    <property type="entry name" value="Cupin_2"/>
</dbReference>
<evidence type="ECO:0000313" key="3">
    <source>
        <dbReference type="EMBL" id="MFC5545496.1"/>
    </source>
</evidence>
<dbReference type="InterPro" id="IPR011051">
    <property type="entry name" value="RmlC_Cupin_sf"/>
</dbReference>
<gene>
    <name evidence="3" type="ORF">ACFPQA_10545</name>
</gene>